<keyword evidence="4 9" id="KW-0235">DNA replication</keyword>
<evidence type="ECO:0000313" key="12">
    <source>
        <dbReference type="Proteomes" id="UP000000644"/>
    </source>
</evidence>
<dbReference type="EC" id="2.7.7.7" evidence="9"/>
<dbReference type="Pfam" id="PF07733">
    <property type="entry name" value="DNA_pol3_alpha"/>
    <property type="match status" value="1"/>
</dbReference>
<feature type="domain" description="Polymerase/histidinol phosphatase N-terminal" evidence="10">
    <location>
        <begin position="17"/>
        <end position="84"/>
    </location>
</feature>
<comment type="subcellular location">
    <subcellularLocation>
        <location evidence="9">Cytoplasm</location>
    </subcellularLocation>
</comment>
<gene>
    <name evidence="9" type="primary">dnaE2</name>
    <name evidence="11" type="ordered locus">Pnap_4896</name>
</gene>
<dbReference type="SMART" id="SM00481">
    <property type="entry name" value="POLIIIAc"/>
    <property type="match status" value="1"/>
</dbReference>
<keyword evidence="2 9" id="KW-0808">Transferase</keyword>
<organism evidence="11 12">
    <name type="scientific">Polaromonas naphthalenivorans (strain CJ2)</name>
    <dbReference type="NCBI Taxonomy" id="365044"/>
    <lineage>
        <taxon>Bacteria</taxon>
        <taxon>Pseudomonadati</taxon>
        <taxon>Pseudomonadota</taxon>
        <taxon>Betaproteobacteria</taxon>
        <taxon>Burkholderiales</taxon>
        <taxon>Comamonadaceae</taxon>
        <taxon>Polaromonas</taxon>
    </lineage>
</organism>
<dbReference type="Pfam" id="PF17657">
    <property type="entry name" value="DNA_pol3_finger"/>
    <property type="match status" value="1"/>
</dbReference>
<keyword evidence="6 9" id="KW-0239">DNA-directed DNA polymerase</keyword>
<evidence type="ECO:0000256" key="7">
    <source>
        <dbReference type="ARBA" id="ARBA00023204"/>
    </source>
</evidence>
<sequence>MATAAALPALSALPDYAELRCISNFTFLNGASRPEELVLRARELGYRALALTDECSLAGIVRAHGAAREAGLALLVGAQFLVADDAPFTLTVLVCNLNGYGNLCQYITRLRRSSEKGHYRLARDSIQGADLVDCVVLVSPGRTSSAEQLLQLGRWSLLHFTGRCWFGVELLRRLGDAMWLHRMREVSAATAIALVAVGDVCMHVRSRKPLQDVLTATRLGKRLTDCGFELQSNAERHLRSRLRLAQTYPAALLAETLKVASHCNFSLDELKYQYPQEVVPPDETPAAYLRRMTYEGAGRRWPHGIEAQVQQQIEHELALIGELRYEPYFLTVYDIVAFARSRHILCQGRGSAANSVVCYCLGVTEVDPARMSVLFERFISRERNEPPDIDIDFEHERREEVIQYLYQKYGRDRAALTATVMTYRPRSAIRDVGKALGFDLATLDLLAKSHQWWDGGQVDAERLTALGLFPDDLAVQQLMLLTTQLMGFPRHLSQHTGGFVLTRGLLSRMVPIENASMPGRTVIQWDKDDLDATGLLKVDVLALGMLTALRKALEFVGARRGHSFEMQDIPPEDPATYEMMCQADTVGVFQIESRAQQGMLPRLQPRCFYDLVIEVAIVRPGPIQGGMVHPYLARRQGREAVSYPSEALREALGRTLGVPVFQEQVMQLAILAAGFTPGEADGLRRAMAAWKRKGGLAQYYDRIVGGMTARGYEKEFAVAIFEQIKGFSEYGFPESHAASFALLVYASAWLKRAEPAAFLAALLNAQPLGFYAPSQLVQDARRHGVEVRPIDVMASDIDATLEDLPQVPAVRLGLRLVAGLGRLAAARIVAARMDCPFESAEDLSMRADLALHEMKLLAASDALASLSGHRRQQVWDASALHAAPALLRAAPVDEELLELPEAPEGEAIGWDYAATGLTLRRHPMALLRARLVKHRFLSSGELREHPDGQMVRTCGMVTLRQQPPAANGTVFVSLEDEDGAIQVIVFKRLREKQREVLLDSRLLGVYGQWQRDGGVRNLVAHRLVDLSRWLGMLEVSSRGFK</sequence>
<evidence type="ECO:0000256" key="4">
    <source>
        <dbReference type="ARBA" id="ARBA00022705"/>
    </source>
</evidence>
<dbReference type="Gene3D" id="3.20.20.140">
    <property type="entry name" value="Metal-dependent hydrolases"/>
    <property type="match status" value="1"/>
</dbReference>
<dbReference type="SUPFAM" id="SSF89550">
    <property type="entry name" value="PHP domain-like"/>
    <property type="match status" value="1"/>
</dbReference>
<dbReference type="GO" id="GO:0005737">
    <property type="term" value="C:cytoplasm"/>
    <property type="evidence" value="ECO:0007669"/>
    <property type="project" value="UniProtKB-SubCell"/>
</dbReference>
<name>A1VWD2_POLNA</name>
<dbReference type="CDD" id="cd04485">
    <property type="entry name" value="DnaE_OBF"/>
    <property type="match status" value="1"/>
</dbReference>
<dbReference type="Pfam" id="PF02811">
    <property type="entry name" value="PHP"/>
    <property type="match status" value="1"/>
</dbReference>
<dbReference type="EMBL" id="CP000532">
    <property type="protein sequence ID" value="ABM39960.1"/>
    <property type="molecule type" value="Genomic_DNA"/>
</dbReference>
<dbReference type="PANTHER" id="PTHR32294:SF4">
    <property type="entry name" value="ERROR-PRONE DNA POLYMERASE"/>
    <property type="match status" value="1"/>
</dbReference>
<dbReference type="CDD" id="cd07434">
    <property type="entry name" value="PHP_PolIIIA_DnaE2"/>
    <property type="match status" value="1"/>
</dbReference>
<geneLocation type="plasmid" evidence="11 12">
    <name>pPNAP03</name>
</geneLocation>
<keyword evidence="11" id="KW-0614">Plasmid</keyword>
<dbReference type="Gene3D" id="2.40.50.140">
    <property type="entry name" value="Nucleic acid-binding proteins"/>
    <property type="match status" value="1"/>
</dbReference>
<dbReference type="GO" id="GO:0003887">
    <property type="term" value="F:DNA-directed DNA polymerase activity"/>
    <property type="evidence" value="ECO:0007669"/>
    <property type="project" value="UniProtKB-UniRule"/>
</dbReference>
<dbReference type="InterPro" id="IPR003141">
    <property type="entry name" value="Pol/His_phosphatase_N"/>
</dbReference>
<dbReference type="OrthoDB" id="9803237at2"/>
<dbReference type="GO" id="GO:0006260">
    <property type="term" value="P:DNA replication"/>
    <property type="evidence" value="ECO:0007669"/>
    <property type="project" value="UniProtKB-KW"/>
</dbReference>
<dbReference type="RefSeq" id="WP_011798331.1">
    <property type="nucleotide sequence ID" value="NC_008759.1"/>
</dbReference>
<evidence type="ECO:0000256" key="8">
    <source>
        <dbReference type="ARBA" id="ARBA00049244"/>
    </source>
</evidence>
<dbReference type="NCBIfam" id="TIGR00594">
    <property type="entry name" value="polc"/>
    <property type="match status" value="1"/>
</dbReference>
<evidence type="ECO:0000259" key="10">
    <source>
        <dbReference type="SMART" id="SM00481"/>
    </source>
</evidence>
<dbReference type="InterPro" id="IPR029460">
    <property type="entry name" value="DNAPol_HHH"/>
</dbReference>
<dbReference type="HAMAP" id="MF_01902">
    <property type="entry name" value="DNApol_error_prone"/>
    <property type="match status" value="1"/>
</dbReference>
<dbReference type="Pfam" id="PF14579">
    <property type="entry name" value="HHH_6"/>
    <property type="match status" value="1"/>
</dbReference>
<dbReference type="InterPro" id="IPR040982">
    <property type="entry name" value="DNA_pol3_finger"/>
</dbReference>
<evidence type="ECO:0000256" key="6">
    <source>
        <dbReference type="ARBA" id="ARBA00022932"/>
    </source>
</evidence>
<dbReference type="PANTHER" id="PTHR32294">
    <property type="entry name" value="DNA POLYMERASE III SUBUNIT ALPHA"/>
    <property type="match status" value="1"/>
</dbReference>
<dbReference type="InterPro" id="IPR004805">
    <property type="entry name" value="DnaE2/DnaE/PolC"/>
</dbReference>
<dbReference type="Gene3D" id="1.10.150.870">
    <property type="match status" value="1"/>
</dbReference>
<dbReference type="GO" id="GO:0008408">
    <property type="term" value="F:3'-5' exonuclease activity"/>
    <property type="evidence" value="ECO:0007669"/>
    <property type="project" value="InterPro"/>
</dbReference>
<evidence type="ECO:0000256" key="5">
    <source>
        <dbReference type="ARBA" id="ARBA00022763"/>
    </source>
</evidence>
<dbReference type="InterPro" id="IPR011708">
    <property type="entry name" value="DNA_pol3_alpha_NTPase_dom"/>
</dbReference>
<protein>
    <recommendedName>
        <fullName evidence="9">Error-prone DNA polymerase</fullName>
        <ecNumber evidence="9">2.7.7.7</ecNumber>
    </recommendedName>
</protein>
<accession>A1VWD2</accession>
<keyword evidence="3 9" id="KW-0548">Nucleotidyltransferase</keyword>
<comment type="similarity">
    <text evidence="9">Belongs to the DNA polymerase type-C family. DnaE2 subfamily.</text>
</comment>
<reference evidence="12" key="1">
    <citation type="journal article" date="2009" name="Environ. Microbiol.">
        <title>The genome of Polaromonas naphthalenivorans strain CJ2, isolated from coal tar-contaminated sediment, reveals physiological and metabolic versatility and evolution through extensive horizontal gene transfer.</title>
        <authorList>
            <person name="Yagi J.M."/>
            <person name="Sims D."/>
            <person name="Brettin T."/>
            <person name="Bruce D."/>
            <person name="Madsen E.L."/>
        </authorList>
    </citation>
    <scope>NUCLEOTIDE SEQUENCE [LARGE SCALE GENOMIC DNA]</scope>
    <source>
        <strain evidence="12">CJ2</strain>
        <plasmid evidence="12">Plasmid pPNAP03</plasmid>
    </source>
</reference>
<dbReference type="KEGG" id="pna:Pnap_4896"/>
<dbReference type="HOGENOM" id="CLU_001600_4_0_4"/>
<keyword evidence="7 9" id="KW-0234">DNA repair</keyword>
<dbReference type="Proteomes" id="UP000000644">
    <property type="component" value="Plasmid pPNAP03"/>
</dbReference>
<dbReference type="InterPro" id="IPR016195">
    <property type="entry name" value="Pol/histidinol_Pase-like"/>
</dbReference>
<evidence type="ECO:0000256" key="9">
    <source>
        <dbReference type="HAMAP-Rule" id="MF_01902"/>
    </source>
</evidence>
<evidence type="ECO:0000256" key="3">
    <source>
        <dbReference type="ARBA" id="ARBA00022695"/>
    </source>
</evidence>
<dbReference type="GO" id="GO:0006281">
    <property type="term" value="P:DNA repair"/>
    <property type="evidence" value="ECO:0007669"/>
    <property type="project" value="UniProtKB-UniRule"/>
</dbReference>
<evidence type="ECO:0000256" key="1">
    <source>
        <dbReference type="ARBA" id="ARBA00022490"/>
    </source>
</evidence>
<evidence type="ECO:0000256" key="2">
    <source>
        <dbReference type="ARBA" id="ARBA00022679"/>
    </source>
</evidence>
<keyword evidence="1 9" id="KW-0963">Cytoplasm</keyword>
<evidence type="ECO:0000313" key="11">
    <source>
        <dbReference type="EMBL" id="ABM39960.1"/>
    </source>
</evidence>
<comment type="catalytic activity">
    <reaction evidence="8 9">
        <text>DNA(n) + a 2'-deoxyribonucleoside 5'-triphosphate = DNA(n+1) + diphosphate</text>
        <dbReference type="Rhea" id="RHEA:22508"/>
        <dbReference type="Rhea" id="RHEA-COMP:17339"/>
        <dbReference type="Rhea" id="RHEA-COMP:17340"/>
        <dbReference type="ChEBI" id="CHEBI:33019"/>
        <dbReference type="ChEBI" id="CHEBI:61560"/>
        <dbReference type="ChEBI" id="CHEBI:173112"/>
        <dbReference type="EC" id="2.7.7.7"/>
    </reaction>
</comment>
<keyword evidence="12" id="KW-1185">Reference proteome</keyword>
<dbReference type="NCBIfam" id="NF004225">
    <property type="entry name" value="PRK05672.1"/>
    <property type="match status" value="1"/>
</dbReference>
<dbReference type="InterPro" id="IPR004013">
    <property type="entry name" value="PHP_dom"/>
</dbReference>
<dbReference type="AlphaFoldDB" id="A1VWD2"/>
<proteinExistence type="inferred from homology"/>
<dbReference type="InterPro" id="IPR012340">
    <property type="entry name" value="NA-bd_OB-fold"/>
</dbReference>
<comment type="function">
    <text evidence="9">DNA polymerase involved in damage-induced mutagenesis and translesion synthesis (TLS). It is not the major replicative DNA polymerase.</text>
</comment>
<dbReference type="InterPro" id="IPR023073">
    <property type="entry name" value="DnaE2"/>
</dbReference>
<keyword evidence="5 9" id="KW-0227">DNA damage</keyword>